<feature type="domain" description="PAS" evidence="9">
    <location>
        <begin position="1"/>
        <end position="68"/>
    </location>
</feature>
<dbReference type="SMART" id="SM00388">
    <property type="entry name" value="HisKA"/>
    <property type="match status" value="1"/>
</dbReference>
<dbReference type="InterPro" id="IPR013656">
    <property type="entry name" value="PAS_4"/>
</dbReference>
<comment type="catalytic activity">
    <reaction evidence="1">
        <text>ATP + protein L-histidine = ADP + protein N-phospho-L-histidine.</text>
        <dbReference type="EC" id="2.7.13.3"/>
    </reaction>
</comment>
<dbReference type="NCBIfam" id="TIGR00229">
    <property type="entry name" value="sensory_box"/>
    <property type="match status" value="1"/>
</dbReference>
<dbReference type="PROSITE" id="PS50112">
    <property type="entry name" value="PAS"/>
    <property type="match status" value="1"/>
</dbReference>
<dbReference type="Pfam" id="PF00512">
    <property type="entry name" value="HisKA"/>
    <property type="match status" value="1"/>
</dbReference>
<evidence type="ECO:0000256" key="2">
    <source>
        <dbReference type="ARBA" id="ARBA00004429"/>
    </source>
</evidence>
<dbReference type="Proteomes" id="UP000542125">
    <property type="component" value="Unassembled WGS sequence"/>
</dbReference>
<dbReference type="InterPro" id="IPR036097">
    <property type="entry name" value="HisK_dim/P_sf"/>
</dbReference>
<dbReference type="AlphaFoldDB" id="A0A7Y9IZA4"/>
<dbReference type="GO" id="GO:0000156">
    <property type="term" value="F:phosphorelay response regulator activity"/>
    <property type="evidence" value="ECO:0007669"/>
    <property type="project" value="TreeGrafter"/>
</dbReference>
<name>A0A7Y9IZA4_9BURK</name>
<evidence type="ECO:0000256" key="1">
    <source>
        <dbReference type="ARBA" id="ARBA00000085"/>
    </source>
</evidence>
<dbReference type="InterPro" id="IPR000700">
    <property type="entry name" value="PAS-assoc_C"/>
</dbReference>
<dbReference type="Gene3D" id="1.10.287.130">
    <property type="match status" value="1"/>
</dbReference>
<keyword evidence="12" id="KW-1185">Reference proteome</keyword>
<evidence type="ECO:0000313" key="11">
    <source>
        <dbReference type="EMBL" id="NYE85716.1"/>
    </source>
</evidence>
<organism evidence="11 12">
    <name type="scientific">Pigmentiphaga litoralis</name>
    <dbReference type="NCBI Taxonomy" id="516702"/>
    <lineage>
        <taxon>Bacteria</taxon>
        <taxon>Pseudomonadati</taxon>
        <taxon>Pseudomonadota</taxon>
        <taxon>Betaproteobacteria</taxon>
        <taxon>Burkholderiales</taxon>
        <taxon>Alcaligenaceae</taxon>
        <taxon>Pigmentiphaga</taxon>
    </lineage>
</organism>
<dbReference type="CDD" id="cd00130">
    <property type="entry name" value="PAS"/>
    <property type="match status" value="1"/>
</dbReference>
<dbReference type="GO" id="GO:0007234">
    <property type="term" value="P:osmosensory signaling via phosphorelay pathway"/>
    <property type="evidence" value="ECO:0007669"/>
    <property type="project" value="TreeGrafter"/>
</dbReference>
<evidence type="ECO:0000256" key="5">
    <source>
        <dbReference type="ARBA" id="ARBA00022679"/>
    </source>
</evidence>
<reference evidence="11 12" key="1">
    <citation type="submission" date="2020-07" db="EMBL/GenBank/DDBJ databases">
        <title>Genomic Encyclopedia of Type Strains, Phase IV (KMG-V): Genome sequencing to study the core and pangenomes of soil and plant-associated prokaryotes.</title>
        <authorList>
            <person name="Whitman W."/>
        </authorList>
    </citation>
    <scope>NUCLEOTIDE SEQUENCE [LARGE SCALE GENOMIC DNA]</scope>
    <source>
        <strain evidence="11 12">SAS40</strain>
    </source>
</reference>
<dbReference type="PROSITE" id="PS50113">
    <property type="entry name" value="PAC"/>
    <property type="match status" value="1"/>
</dbReference>
<dbReference type="PANTHER" id="PTHR42878">
    <property type="entry name" value="TWO-COMPONENT HISTIDINE KINASE"/>
    <property type="match status" value="1"/>
</dbReference>
<comment type="caution">
    <text evidence="11">The sequence shown here is derived from an EMBL/GenBank/DDBJ whole genome shotgun (WGS) entry which is preliminary data.</text>
</comment>
<dbReference type="GO" id="GO:0000155">
    <property type="term" value="F:phosphorelay sensor kinase activity"/>
    <property type="evidence" value="ECO:0007669"/>
    <property type="project" value="InterPro"/>
</dbReference>
<dbReference type="RefSeq" id="WP_179590056.1">
    <property type="nucleotide sequence ID" value="NZ_JACBYR010000003.1"/>
</dbReference>
<dbReference type="InterPro" id="IPR003594">
    <property type="entry name" value="HATPase_dom"/>
</dbReference>
<dbReference type="InterPro" id="IPR005467">
    <property type="entry name" value="His_kinase_dom"/>
</dbReference>
<evidence type="ECO:0000259" key="9">
    <source>
        <dbReference type="PROSITE" id="PS50112"/>
    </source>
</evidence>
<keyword evidence="7" id="KW-0472">Membrane</keyword>
<dbReference type="GO" id="GO:0005886">
    <property type="term" value="C:plasma membrane"/>
    <property type="evidence" value="ECO:0007669"/>
    <property type="project" value="UniProtKB-SubCell"/>
</dbReference>
<evidence type="ECO:0000259" key="10">
    <source>
        <dbReference type="PROSITE" id="PS50113"/>
    </source>
</evidence>
<evidence type="ECO:0000259" key="8">
    <source>
        <dbReference type="PROSITE" id="PS50109"/>
    </source>
</evidence>
<evidence type="ECO:0000256" key="7">
    <source>
        <dbReference type="ARBA" id="ARBA00023136"/>
    </source>
</evidence>
<dbReference type="FunFam" id="3.30.565.10:FF:000006">
    <property type="entry name" value="Sensor histidine kinase WalK"/>
    <property type="match status" value="1"/>
</dbReference>
<dbReference type="PROSITE" id="PS50109">
    <property type="entry name" value="HIS_KIN"/>
    <property type="match status" value="1"/>
</dbReference>
<dbReference type="Gene3D" id="3.30.565.10">
    <property type="entry name" value="Histidine kinase-like ATPase, C-terminal domain"/>
    <property type="match status" value="1"/>
</dbReference>
<dbReference type="InterPro" id="IPR050351">
    <property type="entry name" value="BphY/WalK/GraS-like"/>
</dbReference>
<keyword evidence="6" id="KW-0418">Kinase</keyword>
<dbReference type="Pfam" id="PF08448">
    <property type="entry name" value="PAS_4"/>
    <property type="match status" value="1"/>
</dbReference>
<evidence type="ECO:0000313" key="12">
    <source>
        <dbReference type="Proteomes" id="UP000542125"/>
    </source>
</evidence>
<sequence>MLEALFKSMPAATWIVDLSGRYSYVTDTYAKLVGRTADECIGRSVDEVMPPALARLYALRHKQLLENRAPKRFEQIWPVRGEPRWFEIHMNCLLDETGEPMGVAGYAQDVTQHMEQQESARRVQEGLEKRVAQRTQQLSVTNEELEAFSYSVSHDLRAPLSNIGGFLGLLQENFADQLGPTGSEYVQQIASNAERMNGLIGDLLQLARVNQGGLLRAQVDLTQMVEEILSGLAAQDPGRQVKIVLPNPTYADCDPGLMRAALVNLLSNAWKFTGRVDHPRIQFGCFVRGTFPVYFVRDNGAGFDMKHADRMFGAFQRFHREAEFPGTGIGLATVKRVIGRHGGQVWAESAPGLGATFYFTLDTPD</sequence>
<dbReference type="SMART" id="SM00387">
    <property type="entry name" value="HATPase_c"/>
    <property type="match status" value="1"/>
</dbReference>
<dbReference type="Gene3D" id="3.30.450.20">
    <property type="entry name" value="PAS domain"/>
    <property type="match status" value="1"/>
</dbReference>
<dbReference type="InterPro" id="IPR004358">
    <property type="entry name" value="Sig_transdc_His_kin-like_C"/>
</dbReference>
<dbReference type="EC" id="2.7.13.3" evidence="3"/>
<dbReference type="CDD" id="cd00082">
    <property type="entry name" value="HisKA"/>
    <property type="match status" value="1"/>
</dbReference>
<dbReference type="SUPFAM" id="SSF55874">
    <property type="entry name" value="ATPase domain of HSP90 chaperone/DNA topoisomerase II/histidine kinase"/>
    <property type="match status" value="1"/>
</dbReference>
<dbReference type="InterPro" id="IPR003661">
    <property type="entry name" value="HisK_dim/P_dom"/>
</dbReference>
<dbReference type="InterPro" id="IPR036890">
    <property type="entry name" value="HATPase_C_sf"/>
</dbReference>
<feature type="domain" description="Histidine kinase" evidence="8">
    <location>
        <begin position="151"/>
        <end position="365"/>
    </location>
</feature>
<dbReference type="PRINTS" id="PR00344">
    <property type="entry name" value="BCTRLSENSOR"/>
</dbReference>
<protein>
    <recommendedName>
        <fullName evidence="3">histidine kinase</fullName>
        <ecNumber evidence="3">2.7.13.3</ecNumber>
    </recommendedName>
</protein>
<keyword evidence="4" id="KW-0597">Phosphoprotein</keyword>
<dbReference type="SMART" id="SM00091">
    <property type="entry name" value="PAS"/>
    <property type="match status" value="1"/>
</dbReference>
<dbReference type="InterPro" id="IPR035965">
    <property type="entry name" value="PAS-like_dom_sf"/>
</dbReference>
<feature type="domain" description="PAC" evidence="10">
    <location>
        <begin position="67"/>
        <end position="122"/>
    </location>
</feature>
<dbReference type="InterPro" id="IPR000014">
    <property type="entry name" value="PAS"/>
</dbReference>
<gene>
    <name evidence="11" type="ORF">FHW18_005035</name>
</gene>
<dbReference type="GO" id="GO:0030295">
    <property type="term" value="F:protein kinase activator activity"/>
    <property type="evidence" value="ECO:0007669"/>
    <property type="project" value="TreeGrafter"/>
</dbReference>
<dbReference type="EMBL" id="JACBYR010000003">
    <property type="protein sequence ID" value="NYE85716.1"/>
    <property type="molecule type" value="Genomic_DNA"/>
</dbReference>
<proteinExistence type="predicted"/>
<dbReference type="PANTHER" id="PTHR42878:SF15">
    <property type="entry name" value="BACTERIOPHYTOCHROME"/>
    <property type="match status" value="1"/>
</dbReference>
<evidence type="ECO:0000256" key="3">
    <source>
        <dbReference type="ARBA" id="ARBA00012438"/>
    </source>
</evidence>
<dbReference type="SUPFAM" id="SSF47384">
    <property type="entry name" value="Homodimeric domain of signal transducing histidine kinase"/>
    <property type="match status" value="1"/>
</dbReference>
<accession>A0A7Y9IZA4</accession>
<comment type="subcellular location">
    <subcellularLocation>
        <location evidence="2">Cell inner membrane</location>
        <topology evidence="2">Multi-pass membrane protein</topology>
    </subcellularLocation>
</comment>
<dbReference type="Pfam" id="PF02518">
    <property type="entry name" value="HATPase_c"/>
    <property type="match status" value="1"/>
</dbReference>
<keyword evidence="5" id="KW-0808">Transferase</keyword>
<evidence type="ECO:0000256" key="4">
    <source>
        <dbReference type="ARBA" id="ARBA00022553"/>
    </source>
</evidence>
<evidence type="ECO:0000256" key="6">
    <source>
        <dbReference type="ARBA" id="ARBA00022777"/>
    </source>
</evidence>
<dbReference type="SUPFAM" id="SSF55785">
    <property type="entry name" value="PYP-like sensor domain (PAS domain)"/>
    <property type="match status" value="1"/>
</dbReference>